<accession>A0A917XBM0</accession>
<comment type="caution">
    <text evidence="3">The sequence shown here is derived from an EMBL/GenBank/DDBJ whole genome shotgun (WGS) entry which is preliminary data.</text>
</comment>
<gene>
    <name evidence="3" type="ORF">GCM10011578_027490</name>
</gene>
<evidence type="ECO:0000256" key="1">
    <source>
        <dbReference type="SAM" id="MobiDB-lite"/>
    </source>
</evidence>
<dbReference type="PROSITE" id="PS51257">
    <property type="entry name" value="PROKAR_LIPOPROTEIN"/>
    <property type="match status" value="1"/>
</dbReference>
<reference evidence="3" key="1">
    <citation type="journal article" date="2014" name="Int. J. Syst. Evol. Microbiol.">
        <title>Complete genome sequence of Corynebacterium casei LMG S-19264T (=DSM 44701T), isolated from a smear-ripened cheese.</title>
        <authorList>
            <consortium name="US DOE Joint Genome Institute (JGI-PGF)"/>
            <person name="Walter F."/>
            <person name="Albersmeier A."/>
            <person name="Kalinowski J."/>
            <person name="Ruckert C."/>
        </authorList>
    </citation>
    <scope>NUCLEOTIDE SEQUENCE</scope>
    <source>
        <strain evidence="3">CGMCC 4.7110</strain>
    </source>
</reference>
<proteinExistence type="predicted"/>
<reference evidence="3" key="2">
    <citation type="submission" date="2020-09" db="EMBL/GenBank/DDBJ databases">
        <authorList>
            <person name="Sun Q."/>
            <person name="Zhou Y."/>
        </authorList>
    </citation>
    <scope>NUCLEOTIDE SEQUENCE</scope>
    <source>
        <strain evidence="3">CGMCC 4.7110</strain>
    </source>
</reference>
<keyword evidence="4" id="KW-1185">Reference proteome</keyword>
<evidence type="ECO:0000313" key="4">
    <source>
        <dbReference type="Proteomes" id="UP000653411"/>
    </source>
</evidence>
<evidence type="ECO:0000256" key="2">
    <source>
        <dbReference type="SAM" id="SignalP"/>
    </source>
</evidence>
<feature type="chain" id="PRO_5037977067" description="Lipoprotein" evidence="2">
    <location>
        <begin position="24"/>
        <end position="268"/>
    </location>
</feature>
<evidence type="ECO:0008006" key="5">
    <source>
        <dbReference type="Google" id="ProtNLM"/>
    </source>
</evidence>
<sequence>MRVSASGLVMAGLLTAVTVTVSACTAAGPPKAAAPASAPAAGRTAAERPAPAGPASPAASPGTPALTAAQAQAALIGESDLGVPWTAADSTATWHDGLLKAATGQADCQRLLEALYTDELLGAPAGPQAVTSLDDGDDAAQLRYQVDAGRSADVDRTLAWLRTLPGTCGRFTAQTTAAGTEAVQVTDAGLQGFGDARQGLRITLTAQPSAAEDPTTLTLDVAVVRVGDDAIVLTAGALGTLPDDTTEQALDIGVQRLAQVREQGRAQA</sequence>
<protein>
    <recommendedName>
        <fullName evidence="5">Lipoprotein</fullName>
    </recommendedName>
</protein>
<organism evidence="3 4">
    <name type="scientific">Streptomyces fuscichromogenes</name>
    <dbReference type="NCBI Taxonomy" id="1324013"/>
    <lineage>
        <taxon>Bacteria</taxon>
        <taxon>Bacillati</taxon>
        <taxon>Actinomycetota</taxon>
        <taxon>Actinomycetes</taxon>
        <taxon>Kitasatosporales</taxon>
        <taxon>Streptomycetaceae</taxon>
        <taxon>Streptomyces</taxon>
    </lineage>
</organism>
<dbReference type="RefSeq" id="WP_189262943.1">
    <property type="nucleotide sequence ID" value="NZ_BMML01000005.1"/>
</dbReference>
<feature type="region of interest" description="Disordered" evidence="1">
    <location>
        <begin position="28"/>
        <end position="66"/>
    </location>
</feature>
<keyword evidence="2" id="KW-0732">Signal</keyword>
<evidence type="ECO:0000313" key="3">
    <source>
        <dbReference type="EMBL" id="GGN04318.1"/>
    </source>
</evidence>
<dbReference type="Proteomes" id="UP000653411">
    <property type="component" value="Unassembled WGS sequence"/>
</dbReference>
<feature type="signal peptide" evidence="2">
    <location>
        <begin position="1"/>
        <end position="23"/>
    </location>
</feature>
<dbReference type="AlphaFoldDB" id="A0A917XBM0"/>
<dbReference type="EMBL" id="BMML01000005">
    <property type="protein sequence ID" value="GGN04318.1"/>
    <property type="molecule type" value="Genomic_DNA"/>
</dbReference>
<name>A0A917XBM0_9ACTN</name>